<accession>A0A2Z7CKF9</accession>
<keyword evidence="1" id="KW-1133">Transmembrane helix</keyword>
<dbReference type="EMBL" id="KQ995303">
    <property type="protein sequence ID" value="KZV47243.1"/>
    <property type="molecule type" value="Genomic_DNA"/>
</dbReference>
<evidence type="ECO:0000313" key="3">
    <source>
        <dbReference type="Proteomes" id="UP000250235"/>
    </source>
</evidence>
<sequence length="65" mass="6380">MDMKKIACLAIIAAAAASICTAKEESHIAAAAPAPSVLHSGAIAALPMVGSLVGASLLSLFALFT</sequence>
<protein>
    <recommendedName>
        <fullName evidence="4">Arabinogalactan peptide 23-like</fullName>
    </recommendedName>
</protein>
<dbReference type="PANTHER" id="PTHR34672:SF2">
    <property type="entry name" value="ARABINOGALACTAN PROTEIN 23"/>
    <property type="match status" value="1"/>
</dbReference>
<keyword evidence="3" id="KW-1185">Reference proteome</keyword>
<dbReference type="AlphaFoldDB" id="A0A2Z7CKF9"/>
<organism evidence="2 3">
    <name type="scientific">Dorcoceras hygrometricum</name>
    <dbReference type="NCBI Taxonomy" id="472368"/>
    <lineage>
        <taxon>Eukaryota</taxon>
        <taxon>Viridiplantae</taxon>
        <taxon>Streptophyta</taxon>
        <taxon>Embryophyta</taxon>
        <taxon>Tracheophyta</taxon>
        <taxon>Spermatophyta</taxon>
        <taxon>Magnoliopsida</taxon>
        <taxon>eudicotyledons</taxon>
        <taxon>Gunneridae</taxon>
        <taxon>Pentapetalae</taxon>
        <taxon>asterids</taxon>
        <taxon>lamiids</taxon>
        <taxon>Lamiales</taxon>
        <taxon>Gesneriaceae</taxon>
        <taxon>Didymocarpoideae</taxon>
        <taxon>Trichosporeae</taxon>
        <taxon>Loxocarpinae</taxon>
        <taxon>Dorcoceras</taxon>
    </lineage>
</organism>
<name>A0A2Z7CKF9_9LAMI</name>
<keyword evidence="1" id="KW-0472">Membrane</keyword>
<feature type="transmembrane region" description="Helical" evidence="1">
    <location>
        <begin position="38"/>
        <end position="64"/>
    </location>
</feature>
<keyword evidence="1" id="KW-0812">Transmembrane</keyword>
<evidence type="ECO:0000313" key="2">
    <source>
        <dbReference type="EMBL" id="KZV47243.1"/>
    </source>
</evidence>
<dbReference type="PANTHER" id="PTHR34672">
    <property type="entry name" value="POLLEN-SPECIFIC ARABINOGALACTA PROTEIN BAN102"/>
    <property type="match status" value="1"/>
</dbReference>
<reference evidence="2 3" key="1">
    <citation type="journal article" date="2015" name="Proc. Natl. Acad. Sci. U.S.A.">
        <title>The resurrection genome of Boea hygrometrica: A blueprint for survival of dehydration.</title>
        <authorList>
            <person name="Xiao L."/>
            <person name="Yang G."/>
            <person name="Zhang L."/>
            <person name="Yang X."/>
            <person name="Zhao S."/>
            <person name="Ji Z."/>
            <person name="Zhou Q."/>
            <person name="Hu M."/>
            <person name="Wang Y."/>
            <person name="Chen M."/>
            <person name="Xu Y."/>
            <person name="Jin H."/>
            <person name="Xiao X."/>
            <person name="Hu G."/>
            <person name="Bao F."/>
            <person name="Hu Y."/>
            <person name="Wan P."/>
            <person name="Li L."/>
            <person name="Deng X."/>
            <person name="Kuang T."/>
            <person name="Xiang C."/>
            <person name="Zhu J.K."/>
            <person name="Oliver M.J."/>
            <person name="He Y."/>
        </authorList>
    </citation>
    <scope>NUCLEOTIDE SEQUENCE [LARGE SCALE GENOMIC DNA]</scope>
    <source>
        <strain evidence="3">cv. XS01</strain>
    </source>
</reference>
<evidence type="ECO:0000256" key="1">
    <source>
        <dbReference type="SAM" id="Phobius"/>
    </source>
</evidence>
<gene>
    <name evidence="2" type="ORF">F511_07666</name>
</gene>
<proteinExistence type="predicted"/>
<dbReference type="InterPro" id="IPR044702">
    <property type="entry name" value="AGP23/40"/>
</dbReference>
<dbReference type="Proteomes" id="UP000250235">
    <property type="component" value="Unassembled WGS sequence"/>
</dbReference>
<evidence type="ECO:0008006" key="4">
    <source>
        <dbReference type="Google" id="ProtNLM"/>
    </source>
</evidence>